<keyword evidence="2" id="KW-1185">Reference proteome</keyword>
<dbReference type="RefSeq" id="YP_009984522.1">
    <property type="nucleotide sequence ID" value="NC_052652.1"/>
</dbReference>
<sequence>MKDNENILYGVSPSALGYDYTKTIAKFKFQDGSELEPYGYAYGEHLWFEDGCLYLLIQTTSGFVGELVDRMLKNVSDKVVLDIASKDENINNIVSTFSGLTGTVKIDRVGLRNTNGVPNCLIKVQLSADNK</sequence>
<name>A0A291LBA0_9CAUD</name>
<reference evidence="1 2" key="1">
    <citation type="submission" date="2017-09" db="EMBL/GenBank/DDBJ databases">
        <title>Phage vB_EcoM_PHB05 against multidrug-resistant shiga toxin-producing Escherichia.</title>
        <authorList>
            <person name="Chen Y."/>
            <person name="Song J."/>
            <person name="Wu B."/>
        </authorList>
    </citation>
    <scope>NUCLEOTIDE SEQUENCE [LARGE SCALE GENOMIC DNA]</scope>
    <source>
        <strain evidence="1">Wastewater</strain>
    </source>
</reference>
<dbReference type="KEGG" id="vg:62611866"/>
<evidence type="ECO:0000313" key="1">
    <source>
        <dbReference type="EMBL" id="ATI15896.1"/>
    </source>
</evidence>
<evidence type="ECO:0000313" key="2">
    <source>
        <dbReference type="Proteomes" id="UP000230824"/>
    </source>
</evidence>
<dbReference type="EMBL" id="MF805809">
    <property type="protein sequence ID" value="ATI15896.1"/>
    <property type="molecule type" value="Genomic_DNA"/>
</dbReference>
<organism evidence="1 2">
    <name type="scientific">Escherichia phage vB_EcoM_PHB05</name>
    <dbReference type="NCBI Taxonomy" id="2041347"/>
    <lineage>
        <taxon>Viruses</taxon>
        <taxon>Duplodnaviria</taxon>
        <taxon>Heunggongvirae</taxon>
        <taxon>Uroviricota</taxon>
        <taxon>Caudoviricetes</taxon>
        <taxon>Stephanstirmvirinae</taxon>
        <taxon>Justusliebigvirus</taxon>
        <taxon>Justusliebigvirus PHB05</taxon>
    </lineage>
</organism>
<accession>A0A291LBA0</accession>
<protein>
    <submittedName>
        <fullName evidence="1">Uncharacterized protein</fullName>
    </submittedName>
</protein>
<dbReference type="Proteomes" id="UP000230824">
    <property type="component" value="Segment"/>
</dbReference>
<dbReference type="GeneID" id="62611866"/>
<proteinExistence type="predicted"/>